<dbReference type="Proteomes" id="UP000831963">
    <property type="component" value="Chromosome"/>
</dbReference>
<feature type="domain" description="CHAT" evidence="1">
    <location>
        <begin position="7"/>
        <end position="164"/>
    </location>
</feature>
<organism evidence="2 3">
    <name type="scientific">Microbacterium galbinum</name>
    <dbReference type="NCBI Taxonomy" id="2851646"/>
    <lineage>
        <taxon>Bacteria</taxon>
        <taxon>Bacillati</taxon>
        <taxon>Actinomycetota</taxon>
        <taxon>Actinomycetes</taxon>
        <taxon>Micrococcales</taxon>
        <taxon>Microbacteriaceae</taxon>
        <taxon>Microbacterium</taxon>
    </lineage>
</organism>
<evidence type="ECO:0000313" key="3">
    <source>
        <dbReference type="Proteomes" id="UP000831963"/>
    </source>
</evidence>
<proteinExistence type="predicted"/>
<reference evidence="2 3" key="1">
    <citation type="submission" date="2021-06" db="EMBL/GenBank/DDBJ databases">
        <title>Genome-based taxonomic framework of Microbacterium strains isolated from marine environment, the description of four new species and reclassification of four preexisting species.</title>
        <authorList>
            <person name="Lee S.D."/>
            <person name="Kim S.-M."/>
            <person name="Byeon Y.-S."/>
            <person name="Yang H.L."/>
            <person name="Kim I.S."/>
        </authorList>
    </citation>
    <scope>NUCLEOTIDE SEQUENCE [LARGE SCALE GENOMIC DNA]</scope>
    <source>
        <strain evidence="2 3">SSW1-36</strain>
    </source>
</reference>
<dbReference type="EMBL" id="CP078077">
    <property type="protein sequence ID" value="UPL15685.1"/>
    <property type="molecule type" value="Genomic_DNA"/>
</dbReference>
<evidence type="ECO:0000313" key="2">
    <source>
        <dbReference type="EMBL" id="UPL15685.1"/>
    </source>
</evidence>
<dbReference type="Pfam" id="PF12770">
    <property type="entry name" value="CHAT"/>
    <property type="match status" value="1"/>
</dbReference>
<dbReference type="InterPro" id="IPR024983">
    <property type="entry name" value="CHAT_dom"/>
</dbReference>
<keyword evidence="3" id="KW-1185">Reference proteome</keyword>
<name>A0ABY4ITT8_9MICO</name>
<gene>
    <name evidence="2" type="ORF">KV396_14885</name>
</gene>
<protein>
    <submittedName>
        <fullName evidence="2">CHAT domain-containing protein</fullName>
    </submittedName>
</protein>
<accession>A0ABY4ITT8</accession>
<sequence length="353" mass="39266">MNRMLVWTCSDEDLPYSAEETSHLESLRSADFDVTVAPRSLDWDKLAAFANVTEPSIFHFIGHGTRDGDLVIRDGANHVRRPATDVVRLVREASPALEGVYLSGCFTAKTAPELLESLPPAAGWAIGTTAEVDDELATRFAERFYEHLIGSEMRPRQAFEVARVYAESDWGEEVSHTAWFRRSDLPAVEEMAKTISSALRTIFNRSAFLEPMRQELSMQALDDALLDVSHTLGTGQALSRRYQTPIPAASIPVEWLHDPAIQSFVREAKRGITAARRALRELSEAAAGEDHVVGNGFQLDPHAQIQWMRKVNAVDLARNKVLRTANKLLTRNGVPPLQVISVSFARNEMPHVS</sequence>
<evidence type="ECO:0000259" key="1">
    <source>
        <dbReference type="Pfam" id="PF12770"/>
    </source>
</evidence>